<protein>
    <recommendedName>
        <fullName evidence="2">PFU domain-containing protein</fullName>
    </recommendedName>
</protein>
<dbReference type="EMBL" id="CAKMRJ010005523">
    <property type="protein sequence ID" value="CAH1444316.1"/>
    <property type="molecule type" value="Genomic_DNA"/>
</dbReference>
<feature type="domain" description="PFU" evidence="2">
    <location>
        <begin position="57"/>
        <end position="128"/>
    </location>
</feature>
<feature type="compositionally biased region" description="Polar residues" evidence="1">
    <location>
        <begin position="21"/>
        <end position="33"/>
    </location>
</feature>
<dbReference type="AlphaFoldDB" id="A0AAU9P2J6"/>
<reference evidence="3 4" key="1">
    <citation type="submission" date="2022-01" db="EMBL/GenBank/DDBJ databases">
        <authorList>
            <person name="Xiong W."/>
            <person name="Schranz E."/>
        </authorList>
    </citation>
    <scope>NUCLEOTIDE SEQUENCE [LARGE SCALE GENOMIC DNA]</scope>
</reference>
<evidence type="ECO:0000313" key="4">
    <source>
        <dbReference type="Proteomes" id="UP001157418"/>
    </source>
</evidence>
<name>A0AAU9P2J6_9ASTR</name>
<dbReference type="Proteomes" id="UP001157418">
    <property type="component" value="Unassembled WGS sequence"/>
</dbReference>
<sequence length="137" mass="15317">MYPFLFNRSLDRAKGSVDRWGQSTGSSSTNKQKQLARKRVGGLKLEELPGLEALQVPGTKYGQTIVVREGDNGVAYAWNRHNQTWDKIGEVIDGPDDGNDMKRPDLDGVQYDYDGEPIRKLPYSVDEHNSDSVGMES</sequence>
<dbReference type="Pfam" id="PF09070">
    <property type="entry name" value="PFU"/>
    <property type="match status" value="1"/>
</dbReference>
<accession>A0AAU9P2J6</accession>
<keyword evidence="4" id="KW-1185">Reference proteome</keyword>
<comment type="caution">
    <text evidence="3">The sequence shown here is derived from an EMBL/GenBank/DDBJ whole genome shotgun (WGS) entry which is preliminary data.</text>
</comment>
<feature type="region of interest" description="Disordered" evidence="1">
    <location>
        <begin position="114"/>
        <end position="137"/>
    </location>
</feature>
<proteinExistence type="predicted"/>
<evidence type="ECO:0000256" key="1">
    <source>
        <dbReference type="SAM" id="MobiDB-lite"/>
    </source>
</evidence>
<organism evidence="3 4">
    <name type="scientific">Lactuca virosa</name>
    <dbReference type="NCBI Taxonomy" id="75947"/>
    <lineage>
        <taxon>Eukaryota</taxon>
        <taxon>Viridiplantae</taxon>
        <taxon>Streptophyta</taxon>
        <taxon>Embryophyta</taxon>
        <taxon>Tracheophyta</taxon>
        <taxon>Spermatophyta</taxon>
        <taxon>Magnoliopsida</taxon>
        <taxon>eudicotyledons</taxon>
        <taxon>Gunneridae</taxon>
        <taxon>Pentapetalae</taxon>
        <taxon>asterids</taxon>
        <taxon>campanulids</taxon>
        <taxon>Asterales</taxon>
        <taxon>Asteraceae</taxon>
        <taxon>Cichorioideae</taxon>
        <taxon>Cichorieae</taxon>
        <taxon>Lactucinae</taxon>
        <taxon>Lactuca</taxon>
    </lineage>
</organism>
<dbReference type="InterPro" id="IPR015155">
    <property type="entry name" value="PFU"/>
</dbReference>
<evidence type="ECO:0000313" key="3">
    <source>
        <dbReference type="EMBL" id="CAH1444316.1"/>
    </source>
</evidence>
<feature type="region of interest" description="Disordered" evidence="1">
    <location>
        <begin position="88"/>
        <end position="107"/>
    </location>
</feature>
<evidence type="ECO:0000259" key="2">
    <source>
        <dbReference type="Pfam" id="PF09070"/>
    </source>
</evidence>
<feature type="region of interest" description="Disordered" evidence="1">
    <location>
        <begin position="15"/>
        <end position="38"/>
    </location>
</feature>
<gene>
    <name evidence="3" type="ORF">LVIROSA_LOCUS30166</name>
</gene>